<evidence type="ECO:0000259" key="10">
    <source>
        <dbReference type="PROSITE" id="PS52035"/>
    </source>
</evidence>
<dbReference type="EMBL" id="KP211817">
    <property type="protein sequence ID" value="ANV79248.1"/>
    <property type="molecule type" value="Genomic_DNA"/>
</dbReference>
<dbReference type="PROSITE" id="PS00132">
    <property type="entry name" value="CARBOXYPEPT_ZN_1"/>
    <property type="match status" value="1"/>
</dbReference>
<evidence type="ECO:0000256" key="4">
    <source>
        <dbReference type="ARBA" id="ARBA00022723"/>
    </source>
</evidence>
<feature type="compositionally biased region" description="Polar residues" evidence="8">
    <location>
        <begin position="724"/>
        <end position="736"/>
    </location>
</feature>
<name>A0A1B1TAD8_9ARCH</name>
<comment type="cofactor">
    <cofactor evidence="1">
        <name>Zn(2+)</name>
        <dbReference type="ChEBI" id="CHEBI:29105"/>
    </cofactor>
</comment>
<dbReference type="PROSITE" id="PS00133">
    <property type="entry name" value="CARBOXYPEPT_ZN_2"/>
    <property type="match status" value="1"/>
</dbReference>
<keyword evidence="4" id="KW-0479">Metal-binding</keyword>
<evidence type="ECO:0000256" key="2">
    <source>
        <dbReference type="ARBA" id="ARBA00005988"/>
    </source>
</evidence>
<dbReference type="InterPro" id="IPR000834">
    <property type="entry name" value="Peptidase_M14"/>
</dbReference>
<dbReference type="PANTHER" id="PTHR11705:SF143">
    <property type="entry name" value="SLL0236 PROTEIN"/>
    <property type="match status" value="1"/>
</dbReference>
<keyword evidence="6" id="KW-0862">Zinc</keyword>
<dbReference type="SMART" id="SM00631">
    <property type="entry name" value="Zn_pept"/>
    <property type="match status" value="1"/>
</dbReference>
<feature type="transmembrane region" description="Helical" evidence="9">
    <location>
        <begin position="685"/>
        <end position="706"/>
    </location>
</feature>
<evidence type="ECO:0000256" key="8">
    <source>
        <dbReference type="SAM" id="MobiDB-lite"/>
    </source>
</evidence>
<protein>
    <submittedName>
        <fullName evidence="11">Peptidase M14 carboxypeptidase A (Cpt)</fullName>
    </submittedName>
</protein>
<organism evidence="11">
    <name type="scientific">uncultured Poseidoniia archaeon</name>
    <dbReference type="NCBI Taxonomy" id="1697135"/>
    <lineage>
        <taxon>Archaea</taxon>
        <taxon>Methanobacteriati</taxon>
        <taxon>Thermoplasmatota</taxon>
        <taxon>Candidatus Poseidoniia</taxon>
        <taxon>environmental samples</taxon>
    </lineage>
</organism>
<evidence type="ECO:0000313" key="11">
    <source>
        <dbReference type="EMBL" id="ANV79248.1"/>
    </source>
</evidence>
<dbReference type="InterPro" id="IPR057247">
    <property type="entry name" value="CARBOXYPEPT_ZN_2"/>
</dbReference>
<keyword evidence="3" id="KW-0645">Protease</keyword>
<comment type="similarity">
    <text evidence="2">Belongs to the peptidase M14 family.</text>
</comment>
<dbReference type="GO" id="GO:0005615">
    <property type="term" value="C:extracellular space"/>
    <property type="evidence" value="ECO:0007669"/>
    <property type="project" value="TreeGrafter"/>
</dbReference>
<evidence type="ECO:0000256" key="9">
    <source>
        <dbReference type="SAM" id="Phobius"/>
    </source>
</evidence>
<keyword evidence="5" id="KW-0378">Hydrolase</keyword>
<evidence type="ECO:0000256" key="1">
    <source>
        <dbReference type="ARBA" id="ARBA00001947"/>
    </source>
</evidence>
<dbReference type="PRINTS" id="PR00765">
    <property type="entry name" value="CRBOXYPTASEA"/>
</dbReference>
<dbReference type="Gene3D" id="3.40.630.10">
    <property type="entry name" value="Zn peptidases"/>
    <property type="match status" value="1"/>
</dbReference>
<sequence length="736" mass="82464">MNSIRLDGSKKYGQRLPVIALILPLLLSLGAPIALAPTAEAQESNEVMPSDIWSEDYVNQYFPWGGDDRLQFREYHDYFSMKDRMQYLADRNPDIMSFHEGLIGGVNQRGDQMSLDDYKGWYYNHPSPWIKITGGGESREGVTGGDCNTFVGDCGNYDELPDIMLAGNFHAREWMSYEVPMLFLETVAYYYGMSGVDNDGDGLIDEDGWDGIDNDGDCSRLNASAQDSNGDGIPCGPGDLGVDEDFSEQFITDMVDTREIYLIPMVNVDGNRYDREVYCGETAWENCYQSGWRKNLRDNTATGVTPIPDIDEEVDPACDGVDLNRNFQYEWGAPLGATGPLFPGACYAGDAGPNNDVYNGPVNYEDNDGDGLINEDHVDGKDDDADGQVDEDWLGGNSEPETKFIQDMTEMNDDNGDGSSEFKATLSWHSFSELVLWPWGHCTNCYSPDDEYLVYHGTVMGQMTEYAAMQSSDLYPTTGDFCDWHYGVHDSYCYTMEIGNAFHEYPEDIAHIAVRNLGIPFYMTEIADDPRYRAIVGIENTTSNQVLQSPEDIVIPNSGDIPVNMCLDPTFPFTSNMTSTHLMWRFVEPTRLQDDYGPTEWNFMPWEMSPFTELNQQCQLKDGMNGTLISADIPLPDTVVGEIHYKAMLGTTNGAFPFRYPTLEEGQGDYYALSLAYRADFGSKVLATLMFLFIATFVWGGLGFTLREMFSDDEEILGLPREPQPQTTSKSPTKKS</sequence>
<evidence type="ECO:0000256" key="7">
    <source>
        <dbReference type="ARBA" id="ARBA00023049"/>
    </source>
</evidence>
<dbReference type="GO" id="GO:0008270">
    <property type="term" value="F:zinc ion binding"/>
    <property type="evidence" value="ECO:0007669"/>
    <property type="project" value="InterPro"/>
</dbReference>
<dbReference type="GO" id="GO:0006508">
    <property type="term" value="P:proteolysis"/>
    <property type="evidence" value="ECO:0007669"/>
    <property type="project" value="UniProtKB-KW"/>
</dbReference>
<keyword evidence="9" id="KW-0812">Transmembrane</keyword>
<dbReference type="InterPro" id="IPR057246">
    <property type="entry name" value="CARBOXYPEPT_ZN_1"/>
</dbReference>
<evidence type="ECO:0000256" key="3">
    <source>
        <dbReference type="ARBA" id="ARBA00022670"/>
    </source>
</evidence>
<keyword evidence="9" id="KW-1133">Transmembrane helix</keyword>
<dbReference type="GO" id="GO:0004181">
    <property type="term" value="F:metallocarboxypeptidase activity"/>
    <property type="evidence" value="ECO:0007669"/>
    <property type="project" value="InterPro"/>
</dbReference>
<proteinExistence type="inferred from homology"/>
<keyword evidence="9" id="KW-0472">Membrane</keyword>
<dbReference type="AlphaFoldDB" id="A0A1B1TAD8"/>
<feature type="region of interest" description="Disordered" evidence="8">
    <location>
        <begin position="716"/>
        <end position="736"/>
    </location>
</feature>
<dbReference type="Pfam" id="PF00246">
    <property type="entry name" value="Peptidase_M14"/>
    <property type="match status" value="1"/>
</dbReference>
<dbReference type="PANTHER" id="PTHR11705">
    <property type="entry name" value="PROTEASE FAMILY M14 CARBOXYPEPTIDASE A,B"/>
    <property type="match status" value="1"/>
</dbReference>
<dbReference type="SUPFAM" id="SSF53187">
    <property type="entry name" value="Zn-dependent exopeptidases"/>
    <property type="match status" value="1"/>
</dbReference>
<reference evidence="11" key="2">
    <citation type="journal article" date="2015" name="ISME J.">
        <title>A new class of marine Euryarchaeota group II from the Mediterranean deep chlorophyll maximum.</title>
        <authorList>
            <person name="Martin-Cuadrado A.B."/>
            <person name="Garcia-Heredia I."/>
            <person name="Molto A.G."/>
            <person name="Lopez-Ubeda R."/>
            <person name="Kimes N."/>
            <person name="Lopez-Garcia P."/>
            <person name="Moreira D."/>
            <person name="Rodriguez-Valera F."/>
        </authorList>
    </citation>
    <scope>NUCLEOTIDE SEQUENCE</scope>
</reference>
<reference evidence="11" key="1">
    <citation type="submission" date="2014-11" db="EMBL/GenBank/DDBJ databases">
        <authorList>
            <person name="Zhu J."/>
            <person name="Qi W."/>
            <person name="Song R."/>
        </authorList>
    </citation>
    <scope>NUCLEOTIDE SEQUENCE</scope>
</reference>
<evidence type="ECO:0000256" key="6">
    <source>
        <dbReference type="ARBA" id="ARBA00022833"/>
    </source>
</evidence>
<evidence type="ECO:0000256" key="5">
    <source>
        <dbReference type="ARBA" id="ARBA00022801"/>
    </source>
</evidence>
<dbReference type="PROSITE" id="PS52035">
    <property type="entry name" value="PEPTIDASE_M14"/>
    <property type="match status" value="1"/>
</dbReference>
<keyword evidence="7" id="KW-0482">Metalloprotease</keyword>
<accession>A0A1B1TAD8</accession>
<keyword evidence="11" id="KW-0121">Carboxypeptidase</keyword>
<feature type="domain" description="Peptidase M14" evidence="10">
    <location>
        <begin position="74"/>
        <end position="527"/>
    </location>
</feature>